<protein>
    <submittedName>
        <fullName evidence="1">Uncharacterized protein</fullName>
    </submittedName>
</protein>
<accession>A0AAD0YL48</accession>
<dbReference type="Proteomes" id="UP000278288">
    <property type="component" value="Chromosome"/>
</dbReference>
<organism evidence="1 2">
    <name type="scientific">Chryseobacterium nakagawai</name>
    <dbReference type="NCBI Taxonomy" id="1241982"/>
    <lineage>
        <taxon>Bacteria</taxon>
        <taxon>Pseudomonadati</taxon>
        <taxon>Bacteroidota</taxon>
        <taxon>Flavobacteriia</taxon>
        <taxon>Flavobacteriales</taxon>
        <taxon>Weeksellaceae</taxon>
        <taxon>Chryseobacterium group</taxon>
        <taxon>Chryseobacterium</taxon>
    </lineage>
</organism>
<dbReference type="AlphaFoldDB" id="A0AAD0YL48"/>
<gene>
    <name evidence="1" type="ORF">EG343_18865</name>
</gene>
<keyword evidence="2" id="KW-1185">Reference proteome</keyword>
<name>A0AAD0YL48_CHRNA</name>
<dbReference type="EMBL" id="CP033923">
    <property type="protein sequence ID" value="AZA92516.1"/>
    <property type="molecule type" value="Genomic_DNA"/>
</dbReference>
<evidence type="ECO:0000313" key="1">
    <source>
        <dbReference type="EMBL" id="AZA92516.1"/>
    </source>
</evidence>
<proteinExistence type="predicted"/>
<sequence>MNYINYYHKVYAIDSSFRVNKDTLSTIKQYKKLFRKYPSAQQNDRLKEYETYIKLSDKFNKSFGGKRSLYRLIVQVAPYWKYKRVDSDFFKLYKKYGIDSTRVEQEIVLWKKSLNKGLVDSFSTAFKRDQYNDRIGAIISVNDVKNANLLLWTLKIYGFPSIQKIGLYGNNETFMPMGVLLNHMAGYEHYEYFKTKLLEYVQSGECTPRDYIEMIDKHQYINNLETQYGIFLHYSTPDFNASDSARINRNRKTIGFPSLKQSANITKDFQKTQ</sequence>
<dbReference type="KEGG" id="cnk:EG343_18865"/>
<evidence type="ECO:0000313" key="2">
    <source>
        <dbReference type="Proteomes" id="UP000278288"/>
    </source>
</evidence>
<reference evidence="1 2" key="1">
    <citation type="submission" date="2018-11" db="EMBL/GenBank/DDBJ databases">
        <title>Proposal to divide the Flavobacteriaceae and reorganize its genera based on Amino Acid Identity values calculated from whole genome sequences.</title>
        <authorList>
            <person name="Nicholson A.C."/>
            <person name="Gulvik C.A."/>
            <person name="Whitney A.M."/>
            <person name="Humrighouse B.W."/>
            <person name="Bell M."/>
            <person name="Holmes B."/>
            <person name="Steigerwalt A.G."/>
            <person name="Villarma A."/>
            <person name="Sheth M."/>
            <person name="Batra D."/>
            <person name="Pryor J."/>
            <person name="Bernardet J.-F."/>
            <person name="Hugo C."/>
            <person name="Kampfer P."/>
            <person name="Newman J."/>
            <person name="McQuiston J.R."/>
        </authorList>
    </citation>
    <scope>NUCLEOTIDE SEQUENCE [LARGE SCALE GENOMIC DNA]</scope>
    <source>
        <strain evidence="1 2">G0041</strain>
    </source>
</reference>